<feature type="DNA-binding region" description="H-T-H motif" evidence="2">
    <location>
        <begin position="47"/>
        <end position="66"/>
    </location>
</feature>
<dbReference type="InterPro" id="IPR001647">
    <property type="entry name" value="HTH_TetR"/>
</dbReference>
<feature type="compositionally biased region" description="Basic and acidic residues" evidence="3">
    <location>
        <begin position="1"/>
        <end position="12"/>
    </location>
</feature>
<comment type="caution">
    <text evidence="5">The sequence shown here is derived from an EMBL/GenBank/DDBJ whole genome shotgun (WGS) entry which is preliminary data.</text>
</comment>
<dbReference type="Proteomes" id="UP000011666">
    <property type="component" value="Unassembled WGS sequence"/>
</dbReference>
<gene>
    <name evidence="5" type="ORF">GS4_08_01050</name>
</gene>
<organism evidence="5 6">
    <name type="scientific">Gordonia soli NBRC 108243</name>
    <dbReference type="NCBI Taxonomy" id="1223545"/>
    <lineage>
        <taxon>Bacteria</taxon>
        <taxon>Bacillati</taxon>
        <taxon>Actinomycetota</taxon>
        <taxon>Actinomycetes</taxon>
        <taxon>Mycobacteriales</taxon>
        <taxon>Gordoniaceae</taxon>
        <taxon>Gordonia</taxon>
    </lineage>
</organism>
<dbReference type="PRINTS" id="PR00455">
    <property type="entry name" value="HTHTETR"/>
</dbReference>
<evidence type="ECO:0000313" key="5">
    <source>
        <dbReference type="EMBL" id="GAC67520.1"/>
    </source>
</evidence>
<dbReference type="InterPro" id="IPR009057">
    <property type="entry name" value="Homeodomain-like_sf"/>
</dbReference>
<dbReference type="SUPFAM" id="SSF46689">
    <property type="entry name" value="Homeodomain-like"/>
    <property type="match status" value="1"/>
</dbReference>
<evidence type="ECO:0000256" key="3">
    <source>
        <dbReference type="SAM" id="MobiDB-lite"/>
    </source>
</evidence>
<dbReference type="InterPro" id="IPR050109">
    <property type="entry name" value="HTH-type_TetR-like_transc_reg"/>
</dbReference>
<keyword evidence="6" id="KW-1185">Reference proteome</keyword>
<dbReference type="Gene3D" id="1.10.357.10">
    <property type="entry name" value="Tetracycline Repressor, domain 2"/>
    <property type="match status" value="1"/>
</dbReference>
<keyword evidence="1 2" id="KW-0238">DNA-binding</keyword>
<sequence length="226" mass="24911">MPNTRRVDEARPRAPRPARSTRNRPTDSQLLDAARSVIADVGAERATMDMIAERGDTSRVTLYAHFGSRDALVERVIDREMAEFTGWMFAAYDDSTDMTHGARARHAVESLFAYARRHPEGLRVLLGHRHENDDPGRRLYQALEPRIAARLRENYAVGGAHIGASADTMSSLLLGISLDVAYRAIIVDGADIDAACDLAMTATLAVLRDVRSDQLLAIDESLGRRG</sequence>
<dbReference type="PANTHER" id="PTHR30055">
    <property type="entry name" value="HTH-TYPE TRANSCRIPTIONAL REGULATOR RUTR"/>
    <property type="match status" value="1"/>
</dbReference>
<evidence type="ECO:0000313" key="6">
    <source>
        <dbReference type="Proteomes" id="UP000011666"/>
    </source>
</evidence>
<evidence type="ECO:0000256" key="2">
    <source>
        <dbReference type="PROSITE-ProRule" id="PRU00335"/>
    </source>
</evidence>
<dbReference type="AlphaFoldDB" id="M0QFX6"/>
<dbReference type="OrthoDB" id="7186128at2"/>
<dbReference type="eggNOG" id="COG1309">
    <property type="taxonomic scope" value="Bacteria"/>
</dbReference>
<accession>M0QFX6</accession>
<protein>
    <submittedName>
        <fullName evidence="5">Putative TetR family transcriptional regulator</fullName>
    </submittedName>
</protein>
<dbReference type="GO" id="GO:0003700">
    <property type="term" value="F:DNA-binding transcription factor activity"/>
    <property type="evidence" value="ECO:0007669"/>
    <property type="project" value="TreeGrafter"/>
</dbReference>
<reference evidence="5 6" key="1">
    <citation type="submission" date="2013-01" db="EMBL/GenBank/DDBJ databases">
        <title>Whole genome shotgun sequence of Gordonia soli NBRC 108243.</title>
        <authorList>
            <person name="Isaki-Nakamura S."/>
            <person name="Hosoyama A."/>
            <person name="Tsuchikane K."/>
            <person name="Ando Y."/>
            <person name="Baba S."/>
            <person name="Ohji S."/>
            <person name="Hamada M."/>
            <person name="Tamura T."/>
            <person name="Yamazoe A."/>
            <person name="Yamazaki S."/>
            <person name="Fujita N."/>
        </authorList>
    </citation>
    <scope>NUCLEOTIDE SEQUENCE [LARGE SCALE GENOMIC DNA]</scope>
    <source>
        <strain evidence="5 6">NBRC 108243</strain>
    </source>
</reference>
<dbReference type="Pfam" id="PF00440">
    <property type="entry name" value="TetR_N"/>
    <property type="match status" value="1"/>
</dbReference>
<name>M0QFX6_9ACTN</name>
<feature type="region of interest" description="Disordered" evidence="3">
    <location>
        <begin position="1"/>
        <end position="28"/>
    </location>
</feature>
<feature type="domain" description="HTH tetR-type" evidence="4">
    <location>
        <begin position="24"/>
        <end position="84"/>
    </location>
</feature>
<dbReference type="PANTHER" id="PTHR30055:SF239">
    <property type="entry name" value="TRANSCRIPTIONAL REGULATORY PROTEIN"/>
    <property type="match status" value="1"/>
</dbReference>
<dbReference type="PROSITE" id="PS50977">
    <property type="entry name" value="HTH_TETR_2"/>
    <property type="match status" value="1"/>
</dbReference>
<dbReference type="STRING" id="1223545.GS4_08_01050"/>
<dbReference type="RefSeq" id="WP_007618797.1">
    <property type="nucleotide sequence ID" value="NZ_BANX01000008.1"/>
</dbReference>
<dbReference type="GO" id="GO:0000976">
    <property type="term" value="F:transcription cis-regulatory region binding"/>
    <property type="evidence" value="ECO:0007669"/>
    <property type="project" value="TreeGrafter"/>
</dbReference>
<evidence type="ECO:0000256" key="1">
    <source>
        <dbReference type="ARBA" id="ARBA00023125"/>
    </source>
</evidence>
<proteinExistence type="predicted"/>
<evidence type="ECO:0000259" key="4">
    <source>
        <dbReference type="PROSITE" id="PS50977"/>
    </source>
</evidence>
<feature type="compositionally biased region" description="Basic residues" evidence="3">
    <location>
        <begin position="13"/>
        <end position="22"/>
    </location>
</feature>
<dbReference type="EMBL" id="BANX01000008">
    <property type="protein sequence ID" value="GAC67520.1"/>
    <property type="molecule type" value="Genomic_DNA"/>
</dbReference>